<dbReference type="OrthoDB" id="5024657at2759"/>
<protein>
    <submittedName>
        <fullName evidence="1">Uncharacterized protein</fullName>
    </submittedName>
</protein>
<proteinExistence type="predicted"/>
<evidence type="ECO:0000313" key="2">
    <source>
        <dbReference type="Proteomes" id="UP000737391"/>
    </source>
</evidence>
<dbReference type="Proteomes" id="UP000737391">
    <property type="component" value="Unassembled WGS sequence"/>
</dbReference>
<organism evidence="1 2">
    <name type="scientific">Fusarium agapanthi</name>
    <dbReference type="NCBI Taxonomy" id="1803897"/>
    <lineage>
        <taxon>Eukaryota</taxon>
        <taxon>Fungi</taxon>
        <taxon>Dikarya</taxon>
        <taxon>Ascomycota</taxon>
        <taxon>Pezizomycotina</taxon>
        <taxon>Sordariomycetes</taxon>
        <taxon>Hypocreomycetidae</taxon>
        <taxon>Hypocreales</taxon>
        <taxon>Nectriaceae</taxon>
        <taxon>Fusarium</taxon>
        <taxon>Fusarium fujikuroi species complex</taxon>
    </lineage>
</organism>
<accession>A0A9P5B057</accession>
<gene>
    <name evidence="1" type="ORF">FAGAP_11027</name>
</gene>
<sequence length="205" mass="24395">MDPSMIWKESHLGEVTHGFQEKIQLLVDYEAVDPNELLALRCILEALEGITSKVQTLGGFDEERDRKECWLRLCEAVGRAALHLDLRRGGTRSLLTDYPLHSFILEGQWNPWSLWFNYELQKPKFRTEMSFSWMQHDWWKLEQDEKGMWYGSQWNSLHQYELSSRNLPRWQRVSFDKYVAVVEKRWLKLNTYYSTSTSQEPSGKV</sequence>
<comment type="caution">
    <text evidence="1">The sequence shown here is derived from an EMBL/GenBank/DDBJ whole genome shotgun (WGS) entry which is preliminary data.</text>
</comment>
<reference evidence="1" key="1">
    <citation type="submission" date="2020-01" db="EMBL/GenBank/DDBJ databases">
        <title>Identification and distribution of gene clusters putatively required for synthesis of sphingolipid metabolism inhibitors in phylogenetically diverse species of the filamentous fungus Fusarium.</title>
        <authorList>
            <person name="Kim H.-S."/>
            <person name="Busman M."/>
            <person name="Brown D.W."/>
            <person name="Divon H."/>
            <person name="Uhlig S."/>
            <person name="Proctor R.H."/>
        </authorList>
    </citation>
    <scope>NUCLEOTIDE SEQUENCE</scope>
    <source>
        <strain evidence="1">NRRL 31653</strain>
    </source>
</reference>
<dbReference type="AlphaFoldDB" id="A0A9P5B057"/>
<keyword evidence="2" id="KW-1185">Reference proteome</keyword>
<evidence type="ECO:0000313" key="1">
    <source>
        <dbReference type="EMBL" id="KAF4490207.1"/>
    </source>
</evidence>
<name>A0A9P5B057_9HYPO</name>
<dbReference type="EMBL" id="LUFC02000997">
    <property type="protein sequence ID" value="KAF4490207.1"/>
    <property type="molecule type" value="Genomic_DNA"/>
</dbReference>